<dbReference type="InterPro" id="IPR039891">
    <property type="entry name" value="VWA8"/>
</dbReference>
<feature type="domain" description="ATPase dynein-related AAA" evidence="2">
    <location>
        <begin position="129"/>
        <end position="261"/>
    </location>
</feature>
<dbReference type="Gene3D" id="3.40.50.300">
    <property type="entry name" value="P-loop containing nucleotide triphosphate hydrolases"/>
    <property type="match status" value="3"/>
</dbReference>
<comment type="caution">
    <text evidence="3">The sequence shown here is derived from an EMBL/GenBank/DDBJ whole genome shotgun (WGS) entry which is preliminary data.</text>
</comment>
<keyword evidence="4" id="KW-1185">Reference proteome</keyword>
<feature type="domain" description="ATPase dynein-related AAA" evidence="2">
    <location>
        <begin position="685"/>
        <end position="828"/>
    </location>
</feature>
<dbReference type="SUPFAM" id="SSF52540">
    <property type="entry name" value="P-loop containing nucleoside triphosphate hydrolases"/>
    <property type="match status" value="3"/>
</dbReference>
<organism evidence="3 4">
    <name type="scientific">Cyclostephanos tholiformis</name>
    <dbReference type="NCBI Taxonomy" id="382380"/>
    <lineage>
        <taxon>Eukaryota</taxon>
        <taxon>Sar</taxon>
        <taxon>Stramenopiles</taxon>
        <taxon>Ochrophyta</taxon>
        <taxon>Bacillariophyta</taxon>
        <taxon>Coscinodiscophyceae</taxon>
        <taxon>Thalassiosirophycidae</taxon>
        <taxon>Stephanodiscales</taxon>
        <taxon>Stephanodiscaceae</taxon>
        <taxon>Cyclostephanos</taxon>
    </lineage>
</organism>
<dbReference type="InterPro" id="IPR011704">
    <property type="entry name" value="ATPase_dyneun-rel_AAA"/>
</dbReference>
<feature type="region of interest" description="Disordered" evidence="1">
    <location>
        <begin position="945"/>
        <end position="996"/>
    </location>
</feature>
<dbReference type="Gene3D" id="3.40.50.410">
    <property type="entry name" value="von Willebrand factor, type A domain"/>
    <property type="match status" value="1"/>
</dbReference>
<name>A0ABD3REY0_9STRA</name>
<feature type="compositionally biased region" description="Basic and acidic residues" evidence="1">
    <location>
        <begin position="957"/>
        <end position="966"/>
    </location>
</feature>
<dbReference type="Pfam" id="PF07728">
    <property type="entry name" value="AAA_5"/>
    <property type="match status" value="3"/>
</dbReference>
<sequence>MSPPFLLATIRTRRGAFRFHLSSRYFGNWIGTVNNSVTIDDVTVDQPPQGDSPHLIPDLLRLSGFHEVNSSLPPCHVSHLRWMMQKDLVLRQDFLLLGTNSLARERSWTLIYWNNGNNLCTCSYYQFRRQLLLLYATLLGREIEWVSITKDTSEADLKQRKEVFSNRTRYVNQAPVRAALHGRLLILDGLEKAERNVLPTLNNLLENRELPLDDGSMLVSPEVYATHGLGIAVHKDFRVAALASLSNGESAMFDPPLRSRFQARLVSPVSVDDMLVNASARSSGTLSTKKLKDIIQMAGALPQGVSLESVHDAVQYLEKHQNSITPAAALNAHCINSTGKMIGVEDIIKPLNVDGHDRRNHNTPNFVETEIIKAVQDLIVAAFQSGKRAVAIVGPKGCYKSAVARNLAHSLGEKIELMSLHPDITDRDLLLTRGTCKESGNTIWRETPLSRAAREGRWVILDGIDRLRSDTLTSLALLMEGLVFLPDGSRFKVNDRFRCIAIGLPPKEKSWITPEVIDMFHWIRATPLPRNDMQKILTKMFPHLERAILNKILNLQERLDEIVFDSVGDKESILLTLRKLKHICRRVEQRPSELTQILRSTLMADFLPDWERAIVEECFTKCDIVVTDSVEPDLLIDSFDDLLQSCRRNASNPLLVPNPGFEENSGQVKVMRDILEAHRAGERALLICGYQGVGKNKIVDYLLKNLNCEREYLQLHRDTTVQSLLLSPSVEDGRVIYHDSPLVRAAKLGRILVLDEADKAPVEVVALLKGLVEDGQLSLPDGRILHYGENSAADPDIISIHENFSVWALANPASYPFHGNDLSREMSDVFSCHIVPPMDIESHTRILRSYGKNVLPQLIDKIAKIWEDLRVAQQDGTMTYPFSVRESVNVIKHLNSFPGDGVESAIENVISFDRLDRALSKHLDYIFGRHGIDFSPAKSSMKLYGRSEGRVSTPKTRASEPKHGKTDPNNVPHIGGNTWAGGTGGSDTAGLGGRGGPYRLDLGHPIHQISDAMKADVSKEAIRTAREMAADALKKKLEELDMGKLDWKRYSNLRAQVEEQISQLKSHLKDLQTRSVDRVWMKRQTSGELDENRLVDALAGEKDVFKRRGNPSSGQANDPLTIKLIVDISASMYRFNGFDQRLERLLEAVLMMMDSLRDDGRFRFYIHGHSGTSAKIPLVNPQTTLDEATQLRVLECMVANTQYTYAGDNTVNAIALAVAEATMGELIIIISDANLERYHITIDDLAPLQSPNVHAHLIFIGSLGDEAAKLASTIPNKRAQVCFQSSQLPLILKKIVTNAIK</sequence>
<dbReference type="Proteomes" id="UP001530377">
    <property type="component" value="Unassembled WGS sequence"/>
</dbReference>
<dbReference type="SUPFAM" id="SSF53300">
    <property type="entry name" value="vWA-like"/>
    <property type="match status" value="1"/>
</dbReference>
<feature type="domain" description="ATPase dynein-related AAA" evidence="2">
    <location>
        <begin position="390"/>
        <end position="520"/>
    </location>
</feature>
<dbReference type="InterPro" id="IPR027417">
    <property type="entry name" value="P-loop_NTPase"/>
</dbReference>
<gene>
    <name evidence="3" type="ORF">ACHAXA_002571</name>
</gene>
<feature type="compositionally biased region" description="Gly residues" evidence="1">
    <location>
        <begin position="978"/>
        <end position="996"/>
    </location>
</feature>
<reference evidence="3 4" key="1">
    <citation type="submission" date="2024-10" db="EMBL/GenBank/DDBJ databases">
        <title>Updated reference genomes for cyclostephanoid diatoms.</title>
        <authorList>
            <person name="Roberts W.R."/>
            <person name="Alverson A.J."/>
        </authorList>
    </citation>
    <scope>NUCLEOTIDE SEQUENCE [LARGE SCALE GENOMIC DNA]</scope>
    <source>
        <strain evidence="3 4">AJA228-03</strain>
    </source>
</reference>
<accession>A0ABD3REY0</accession>
<protein>
    <recommendedName>
        <fullName evidence="2">ATPase dynein-related AAA domain-containing protein</fullName>
    </recommendedName>
</protein>
<evidence type="ECO:0000259" key="2">
    <source>
        <dbReference type="Pfam" id="PF07728"/>
    </source>
</evidence>
<dbReference type="EMBL" id="JALLPB020000339">
    <property type="protein sequence ID" value="KAL3810316.1"/>
    <property type="molecule type" value="Genomic_DNA"/>
</dbReference>
<dbReference type="PANTHER" id="PTHR21610:SF9">
    <property type="entry name" value="VON WILLEBRAND FACTOR A DOMAIN-CONTAINING PROTEIN 8"/>
    <property type="match status" value="1"/>
</dbReference>
<evidence type="ECO:0000256" key="1">
    <source>
        <dbReference type="SAM" id="MobiDB-lite"/>
    </source>
</evidence>
<evidence type="ECO:0000313" key="3">
    <source>
        <dbReference type="EMBL" id="KAL3810316.1"/>
    </source>
</evidence>
<dbReference type="PANTHER" id="PTHR21610">
    <property type="entry name" value="VON WILLEBRAND FACTOR A DOMAIN-CONTAINING PROTEIN 8"/>
    <property type="match status" value="1"/>
</dbReference>
<proteinExistence type="predicted"/>
<dbReference type="InterPro" id="IPR036465">
    <property type="entry name" value="vWFA_dom_sf"/>
</dbReference>
<evidence type="ECO:0000313" key="4">
    <source>
        <dbReference type="Proteomes" id="UP001530377"/>
    </source>
</evidence>